<reference evidence="7 8" key="1">
    <citation type="journal article" date="2019" name="Environ. Microbiol.">
        <title>Genomics insights into ecotype formation of ammonia-oxidizing archaea in the deep ocean.</title>
        <authorList>
            <person name="Wang Y."/>
            <person name="Huang J.M."/>
            <person name="Cui G.J."/>
            <person name="Nunoura T."/>
            <person name="Takaki Y."/>
            <person name="Li W.L."/>
            <person name="Li J."/>
            <person name="Gao Z.M."/>
            <person name="Takai K."/>
            <person name="Zhang A.Q."/>
            <person name="Stepanauskas R."/>
        </authorList>
    </citation>
    <scope>NUCLEOTIDE SEQUENCE [LARGE SCALE GENOMIC DNA]</scope>
    <source>
        <strain evidence="7 8">D17</strain>
    </source>
</reference>
<evidence type="ECO:0000256" key="1">
    <source>
        <dbReference type="ARBA" id="ARBA00022679"/>
    </source>
</evidence>
<comment type="caution">
    <text evidence="7">The sequence shown here is derived from an EMBL/GenBank/DDBJ whole genome shotgun (WGS) entry which is preliminary data.</text>
</comment>
<keyword evidence="3 5" id="KW-0418">Kinase</keyword>
<comment type="catalytic activity">
    <reaction evidence="5">
        <text>6-hydroxymethyl-7,8-dihydropterin + ATP = (7,8-dihydropterin-6-yl)methyl diphosphate + AMP + H(+)</text>
        <dbReference type="Rhea" id="RHEA:11412"/>
        <dbReference type="ChEBI" id="CHEBI:15378"/>
        <dbReference type="ChEBI" id="CHEBI:30616"/>
        <dbReference type="ChEBI" id="CHEBI:44841"/>
        <dbReference type="ChEBI" id="CHEBI:72950"/>
        <dbReference type="ChEBI" id="CHEBI:456215"/>
        <dbReference type="EC" id="2.7.6.3"/>
    </reaction>
</comment>
<feature type="domain" description="6-hydroxymethylpterin diphosphokinase MptE-like" evidence="6">
    <location>
        <begin position="40"/>
        <end position="185"/>
    </location>
</feature>
<keyword evidence="4 5" id="KW-0067">ATP-binding</keyword>
<dbReference type="GO" id="GO:0009229">
    <property type="term" value="P:thiamine diphosphate biosynthetic process"/>
    <property type="evidence" value="ECO:0007669"/>
    <property type="project" value="InterPro"/>
</dbReference>
<evidence type="ECO:0000259" key="6">
    <source>
        <dbReference type="Pfam" id="PF01973"/>
    </source>
</evidence>
<organism evidence="7 8">
    <name type="scientific">Marine Group I thaumarchaeote</name>
    <dbReference type="NCBI Taxonomy" id="2511932"/>
    <lineage>
        <taxon>Archaea</taxon>
        <taxon>Nitrososphaerota</taxon>
        <taxon>Marine Group I</taxon>
    </lineage>
</organism>
<dbReference type="Proteomes" id="UP000554454">
    <property type="component" value="Unassembled WGS sequence"/>
</dbReference>
<evidence type="ECO:0000256" key="3">
    <source>
        <dbReference type="ARBA" id="ARBA00022777"/>
    </source>
</evidence>
<keyword evidence="1 5" id="KW-0808">Transferase</keyword>
<proteinExistence type="inferred from homology"/>
<dbReference type="EC" id="2.7.6.3" evidence="5"/>
<dbReference type="GO" id="GO:0016301">
    <property type="term" value="F:kinase activity"/>
    <property type="evidence" value="ECO:0007669"/>
    <property type="project" value="UniProtKB-KW"/>
</dbReference>
<evidence type="ECO:0000256" key="4">
    <source>
        <dbReference type="ARBA" id="ARBA00022840"/>
    </source>
</evidence>
<dbReference type="HAMAP" id="MF_02131">
    <property type="entry name" value="HMPDK_arch"/>
    <property type="match status" value="1"/>
</dbReference>
<keyword evidence="8" id="KW-1185">Reference proteome</keyword>
<dbReference type="AlphaFoldDB" id="A0A7K4N0A3"/>
<comment type="similarity">
    <text evidence="5">Belongs to the archaeal 6-HMPDK family.</text>
</comment>
<keyword evidence="2 5" id="KW-0547">Nucleotide-binding</keyword>
<dbReference type="GO" id="GO:0003848">
    <property type="term" value="F:2-amino-4-hydroxy-6-hydroxymethyldihydropteridine diphosphokinase activity"/>
    <property type="evidence" value="ECO:0007669"/>
    <property type="project" value="UniProtKB-UniRule"/>
</dbReference>
<dbReference type="PANTHER" id="PTHR39648">
    <property type="entry name" value="6-HYDROXYMETHYL-7,8-DIHYDROPTERIN PYROPHOSPHOKINASE"/>
    <property type="match status" value="1"/>
</dbReference>
<dbReference type="EMBL" id="JACATA010000021">
    <property type="protein sequence ID" value="NWJ68832.1"/>
    <property type="molecule type" value="Genomic_DNA"/>
</dbReference>
<evidence type="ECO:0000313" key="8">
    <source>
        <dbReference type="Proteomes" id="UP000554454"/>
    </source>
</evidence>
<dbReference type="InterPro" id="IPR002826">
    <property type="entry name" value="MptE-like"/>
</dbReference>
<sequence>MTIVGWESKYREILKDFGYSRKKDIQSCKLLDSLLPKKTRIAEIKDLIEKKPVFVVGAGPSLPSCISILKKHKKITKIVADGATKAIIENGLKPDIVVTDLDGDIKSLKKAGRTNTIMVVHAHGDNSEKIHFVKNFKNCIGTTQTKPIGRIHNFGGFTDGDRCVFLANHFKAKKIILLGMDFGTRIGKYSKATVVNRTVKIAKLRRGKKLLEWLAKKSGSELYSTTKIKGFIKINLRSIDNIITAKNAF</sequence>
<protein>
    <recommendedName>
        <fullName evidence="5">6-hydroxymethyl-7,8-dihydropterin pyrophosphokinase</fullName>
        <shortName evidence="5">HPPK</shortName>
        <ecNumber evidence="5">2.7.6.3</ecNumber>
    </recommendedName>
    <alternativeName>
        <fullName evidence="5">2-amino-4-hydroxy-6-hydroxymethyldihydropteridine pyrophosphokinase</fullName>
    </alternativeName>
    <alternativeName>
        <fullName evidence="5">6-hydroxymethyl-7,8-dihydropterin diphosphokinase</fullName>
        <shortName evidence="5">6-HMPDK</shortName>
    </alternativeName>
    <alternativeName>
        <fullName evidence="5">7,8-dihydro-6-hydroxymethylpterin diphosphokinase</fullName>
    </alternativeName>
    <alternativeName>
        <fullName evidence="5">7,8-dihydro-6-hydroxymethylpterin pyrophosphokinase</fullName>
        <shortName evidence="5">PPPK</shortName>
    </alternativeName>
</protein>
<evidence type="ECO:0000256" key="2">
    <source>
        <dbReference type="ARBA" id="ARBA00022741"/>
    </source>
</evidence>
<dbReference type="GO" id="GO:0004788">
    <property type="term" value="F:thiamine diphosphokinase activity"/>
    <property type="evidence" value="ECO:0007669"/>
    <property type="project" value="InterPro"/>
</dbReference>
<comment type="cofactor">
    <cofactor evidence="5">
        <name>Mg(2+)</name>
        <dbReference type="ChEBI" id="CHEBI:18420"/>
    </cofactor>
</comment>
<dbReference type="GO" id="GO:0000287">
    <property type="term" value="F:magnesium ion binding"/>
    <property type="evidence" value="ECO:0007669"/>
    <property type="project" value="UniProtKB-UniRule"/>
</dbReference>
<evidence type="ECO:0000256" key="5">
    <source>
        <dbReference type="HAMAP-Rule" id="MF_02131"/>
    </source>
</evidence>
<dbReference type="SUPFAM" id="SSF63999">
    <property type="entry name" value="Thiamin pyrophosphokinase, catalytic domain"/>
    <property type="match status" value="1"/>
</dbReference>
<dbReference type="Pfam" id="PF01973">
    <property type="entry name" value="MptE-like"/>
    <property type="match status" value="1"/>
</dbReference>
<comment type="function">
    <text evidence="5">Catalyzes the transfer of diphosphate from ATP to 6-hydroxymethyl-7,8-dihydropterin (6-HMD), leading to 6-hydroxymethyl-7,8-dihydropterin diphosphate (6-HMDP).</text>
</comment>
<dbReference type="GO" id="GO:0005524">
    <property type="term" value="F:ATP binding"/>
    <property type="evidence" value="ECO:0007669"/>
    <property type="project" value="UniProtKB-UniRule"/>
</dbReference>
<dbReference type="InterPro" id="IPR027510">
    <property type="entry name" value="HMPDK_MptE"/>
</dbReference>
<keyword evidence="5" id="KW-0460">Magnesium</keyword>
<gene>
    <name evidence="5" type="primary">mptE</name>
    <name evidence="7" type="ORF">HX834_05765</name>
</gene>
<dbReference type="PANTHER" id="PTHR39648:SF1">
    <property type="entry name" value="6-HYDROXYMETHYL-7,8-DIHYDROPTERIN PYROPHOSPHOKINASE"/>
    <property type="match status" value="1"/>
</dbReference>
<dbReference type="InterPro" id="IPR036759">
    <property type="entry name" value="TPK_catalytic_sf"/>
</dbReference>
<accession>A0A7K4N0A3</accession>
<evidence type="ECO:0000313" key="7">
    <source>
        <dbReference type="EMBL" id="NWJ68832.1"/>
    </source>
</evidence>
<name>A0A7K4N0A3_9ARCH</name>